<evidence type="ECO:0008006" key="6">
    <source>
        <dbReference type="Google" id="ProtNLM"/>
    </source>
</evidence>
<comment type="similarity">
    <text evidence="1">Belongs to the short-chain dehydrogenases/reductases (SDR) family.</text>
</comment>
<dbReference type="OrthoDB" id="3051018at2759"/>
<evidence type="ECO:0000256" key="1">
    <source>
        <dbReference type="ARBA" id="ARBA00006484"/>
    </source>
</evidence>
<keyword evidence="2" id="KW-0521">NADP</keyword>
<comment type="caution">
    <text evidence="4">The sequence shown here is derived from an EMBL/GenBank/DDBJ whole genome shotgun (WGS) entry which is preliminary data.</text>
</comment>
<organism evidence="4 5">
    <name type="scientific">Agrocybe chaxingu</name>
    <dbReference type="NCBI Taxonomy" id="84603"/>
    <lineage>
        <taxon>Eukaryota</taxon>
        <taxon>Fungi</taxon>
        <taxon>Dikarya</taxon>
        <taxon>Basidiomycota</taxon>
        <taxon>Agaricomycotina</taxon>
        <taxon>Agaricomycetes</taxon>
        <taxon>Agaricomycetidae</taxon>
        <taxon>Agaricales</taxon>
        <taxon>Agaricineae</taxon>
        <taxon>Strophariaceae</taxon>
        <taxon>Agrocybe</taxon>
    </lineage>
</organism>
<dbReference type="InterPro" id="IPR002347">
    <property type="entry name" value="SDR_fam"/>
</dbReference>
<gene>
    <name evidence="4" type="ORF">NLJ89_g2550</name>
</gene>
<reference evidence="4" key="1">
    <citation type="submission" date="2022-07" db="EMBL/GenBank/DDBJ databases">
        <title>Genome Sequence of Agrocybe chaxingu.</title>
        <authorList>
            <person name="Buettner E."/>
        </authorList>
    </citation>
    <scope>NUCLEOTIDE SEQUENCE</scope>
    <source>
        <strain evidence="4">MP-N11</strain>
    </source>
</reference>
<dbReference type="InterPro" id="IPR036291">
    <property type="entry name" value="NAD(P)-bd_dom_sf"/>
</dbReference>
<evidence type="ECO:0000256" key="2">
    <source>
        <dbReference type="ARBA" id="ARBA00022857"/>
    </source>
</evidence>
<dbReference type="EMBL" id="JANKHO010000160">
    <property type="protein sequence ID" value="KAJ3514141.1"/>
    <property type="molecule type" value="Genomic_DNA"/>
</dbReference>
<evidence type="ECO:0000313" key="5">
    <source>
        <dbReference type="Proteomes" id="UP001148786"/>
    </source>
</evidence>
<proteinExistence type="inferred from homology"/>
<name>A0A9W8MY12_9AGAR</name>
<dbReference type="PANTHER" id="PTHR24320:SF236">
    <property type="entry name" value="SHORT-CHAIN DEHYDROGENASE-RELATED"/>
    <property type="match status" value="1"/>
</dbReference>
<protein>
    <recommendedName>
        <fullName evidence="6">NAD(P)-binding protein</fullName>
    </recommendedName>
</protein>
<dbReference type="Gene3D" id="3.40.50.720">
    <property type="entry name" value="NAD(P)-binding Rossmann-like Domain"/>
    <property type="match status" value="2"/>
</dbReference>
<keyword evidence="3" id="KW-0560">Oxidoreductase</keyword>
<dbReference type="GO" id="GO:0016491">
    <property type="term" value="F:oxidoreductase activity"/>
    <property type="evidence" value="ECO:0007669"/>
    <property type="project" value="UniProtKB-KW"/>
</dbReference>
<dbReference type="AlphaFoldDB" id="A0A9W8MY12"/>
<accession>A0A9W8MY12</accession>
<dbReference type="Pfam" id="PF00106">
    <property type="entry name" value="adh_short"/>
    <property type="match status" value="2"/>
</dbReference>
<evidence type="ECO:0000313" key="4">
    <source>
        <dbReference type="EMBL" id="KAJ3514141.1"/>
    </source>
</evidence>
<dbReference type="SUPFAM" id="SSF51735">
    <property type="entry name" value="NAD(P)-binding Rossmann-fold domains"/>
    <property type="match status" value="2"/>
</dbReference>
<dbReference type="Proteomes" id="UP001148786">
    <property type="component" value="Unassembled WGS sequence"/>
</dbReference>
<sequence length="590" mass="64944">MGLAFSLISQAFPPKSKFNVEDIPDLSGRVVIVTGANTGVGKETVKALLQHNAKVYVAARSQDKAEQAIQDLKEQTGKDGIFLKLDLGDLKGVKASAEEFLSKEKELHILFNNAGVMVPPIDQVTAQDYDLQFGTNVVGHYYFTTLLLPALIAGAKSSPDGKARVVNTSSSAAYFTSTIDFNTLKNTDVRKKKGAWQLYSQSKLGNVLFANEFGRRYGDQGIVSTSVNPGNLRSDLQRHLSFFERTFINWMLYPASFGALTQLYAGTSPQGADMNGQFLIPWARPAALPSGARDPKLGEELWKWLEEQGFPPKTKFNVDDIPDLSGKVVIVTGSNTGIGKETAKVDHLFSPQAHRQLAYLHVALLIHNAKVYLAGRSRDKTIAAIDDLKAQTGKEGIYLELDLGDVKSVKASAEEFLSKEKELHTLFNNAGVMLCPIDMITAQSYDLQFGTNVLGHFYFTKLLLPALLAGAKSSPDGHVRVVSTSSFAAYMAKTVDFNTLKDSPARRKASKLDLYAQSKLGNVLFSNELARWYGDQGIISTSVNPGNLRSDLQRHLTVFRRRLMVRLLTSTISFRLELVLYSVDNALHRI</sequence>
<dbReference type="PANTHER" id="PTHR24320">
    <property type="entry name" value="RETINOL DEHYDROGENASE"/>
    <property type="match status" value="1"/>
</dbReference>
<keyword evidence="5" id="KW-1185">Reference proteome</keyword>
<dbReference type="PRINTS" id="PR00081">
    <property type="entry name" value="GDHRDH"/>
</dbReference>
<evidence type="ECO:0000256" key="3">
    <source>
        <dbReference type="ARBA" id="ARBA00023002"/>
    </source>
</evidence>